<feature type="domain" description="Endonuclease/exonuclease/phosphatase" evidence="1">
    <location>
        <begin position="1"/>
        <end position="222"/>
    </location>
</feature>
<dbReference type="AlphaFoldDB" id="A0A9R0J3M2"/>
<dbReference type="Gene3D" id="3.60.10.10">
    <property type="entry name" value="Endonuclease/exonuclease/phosphatase"/>
    <property type="match status" value="1"/>
</dbReference>
<dbReference type="GeneID" id="110799634"/>
<dbReference type="InterPro" id="IPR005135">
    <property type="entry name" value="Endo/exonuclease/phosphatase"/>
</dbReference>
<dbReference type="KEGG" id="soe:110799634"/>
<proteinExistence type="predicted"/>
<dbReference type="Pfam" id="PF03372">
    <property type="entry name" value="Exo_endo_phos"/>
    <property type="match status" value="1"/>
</dbReference>
<organism evidence="2 3">
    <name type="scientific">Spinacia oleracea</name>
    <name type="common">Spinach</name>
    <dbReference type="NCBI Taxonomy" id="3562"/>
    <lineage>
        <taxon>Eukaryota</taxon>
        <taxon>Viridiplantae</taxon>
        <taxon>Streptophyta</taxon>
        <taxon>Embryophyta</taxon>
        <taxon>Tracheophyta</taxon>
        <taxon>Spermatophyta</taxon>
        <taxon>Magnoliopsida</taxon>
        <taxon>eudicotyledons</taxon>
        <taxon>Gunneridae</taxon>
        <taxon>Pentapetalae</taxon>
        <taxon>Caryophyllales</taxon>
        <taxon>Chenopodiaceae</taxon>
        <taxon>Chenopodioideae</taxon>
        <taxon>Anserineae</taxon>
        <taxon>Spinacia</taxon>
    </lineage>
</organism>
<gene>
    <name evidence="3" type="primary">LOC110799634</name>
</gene>
<reference evidence="3" key="2">
    <citation type="submission" date="2025-08" db="UniProtKB">
        <authorList>
            <consortium name="RefSeq"/>
        </authorList>
    </citation>
    <scope>IDENTIFICATION</scope>
    <source>
        <tissue evidence="3">Leaf</tissue>
    </source>
</reference>
<dbReference type="SUPFAM" id="SSF56219">
    <property type="entry name" value="DNase I-like"/>
    <property type="match status" value="1"/>
</dbReference>
<dbReference type="PANTHER" id="PTHR35218">
    <property type="entry name" value="RNASE H DOMAIN-CONTAINING PROTEIN"/>
    <property type="match status" value="1"/>
</dbReference>
<evidence type="ECO:0000259" key="1">
    <source>
        <dbReference type="Pfam" id="PF03372"/>
    </source>
</evidence>
<accession>A0A9R0J3M2</accession>
<reference evidence="2" key="1">
    <citation type="journal article" date="2021" name="Nat. Commun.">
        <title>Genomic analyses provide insights into spinach domestication and the genetic basis of agronomic traits.</title>
        <authorList>
            <person name="Cai X."/>
            <person name="Sun X."/>
            <person name="Xu C."/>
            <person name="Sun H."/>
            <person name="Wang X."/>
            <person name="Ge C."/>
            <person name="Zhang Z."/>
            <person name="Wang Q."/>
            <person name="Fei Z."/>
            <person name="Jiao C."/>
            <person name="Wang Q."/>
        </authorList>
    </citation>
    <scope>NUCLEOTIDE SEQUENCE [LARGE SCALE GENOMIC DNA]</scope>
    <source>
        <strain evidence="2">cv. Varoflay</strain>
    </source>
</reference>
<keyword evidence="2" id="KW-1185">Reference proteome</keyword>
<dbReference type="PANTHER" id="PTHR35218:SF9">
    <property type="entry name" value="ENDONUCLEASE_EXONUCLEASE_PHOSPHATASE DOMAIN-CONTAINING PROTEIN"/>
    <property type="match status" value="1"/>
</dbReference>
<dbReference type="GO" id="GO:0003824">
    <property type="term" value="F:catalytic activity"/>
    <property type="evidence" value="ECO:0007669"/>
    <property type="project" value="InterPro"/>
</dbReference>
<dbReference type="Proteomes" id="UP000813463">
    <property type="component" value="Chromosome 4"/>
</dbReference>
<evidence type="ECO:0000313" key="3">
    <source>
        <dbReference type="RefSeq" id="XP_021860609.2"/>
    </source>
</evidence>
<dbReference type="InterPro" id="IPR036691">
    <property type="entry name" value="Endo/exonu/phosph_ase_sf"/>
</dbReference>
<protein>
    <recommendedName>
        <fullName evidence="1">Endonuclease/exonuclease/phosphatase domain-containing protein</fullName>
    </recommendedName>
</protein>
<dbReference type="RefSeq" id="XP_021860609.2">
    <property type="nucleotide sequence ID" value="XM_022004917.2"/>
</dbReference>
<sequence length="345" mass="39577">MVWNVQGAGSRTFISSLRETIRHNRPDVLALVETHMGGAQAMKIANLLGYSGHTRVDAMGFSGGIWIYWKQESVTVEPILKHNQHITMDITRVGATPWYFTAVYASPDPTKRQELWQELKSFASTHNKPWLIAGDFNDTRFSSERNSSCNETNRRSARFNNWIEEMHLIEVEFAGAAHTWARGLTPETRQSGRLDRALCNVEWGLRFENAKVKHLPAIGSDHCPILISPNGFAPLQSINRPFKFQAAWLTHEQFDKFVNDKWDSNGPLIPALAKLSSDLQVWNREIFGNIFHQKKHLMARIAGVQQRLSTATDRGLLKLESKLRRELDDILQREETLWYQKSRVD</sequence>
<evidence type="ECO:0000313" key="2">
    <source>
        <dbReference type="Proteomes" id="UP000813463"/>
    </source>
</evidence>
<name>A0A9R0J3M2_SPIOL</name>